<dbReference type="AlphaFoldDB" id="A0A0L7L3U9"/>
<gene>
    <name evidence="1" type="ORF">OBRU01_15914</name>
</gene>
<proteinExistence type="predicted"/>
<accession>A0A0L7L3U9</accession>
<name>A0A0L7L3U9_OPEBR</name>
<dbReference type="EMBL" id="JTDY01003131">
    <property type="protein sequence ID" value="KOB70095.1"/>
    <property type="molecule type" value="Genomic_DNA"/>
</dbReference>
<evidence type="ECO:0000313" key="1">
    <source>
        <dbReference type="EMBL" id="KOB70095.1"/>
    </source>
</evidence>
<organism evidence="1 2">
    <name type="scientific">Operophtera brumata</name>
    <name type="common">Winter moth</name>
    <name type="synonym">Phalaena brumata</name>
    <dbReference type="NCBI Taxonomy" id="104452"/>
    <lineage>
        <taxon>Eukaryota</taxon>
        <taxon>Metazoa</taxon>
        <taxon>Ecdysozoa</taxon>
        <taxon>Arthropoda</taxon>
        <taxon>Hexapoda</taxon>
        <taxon>Insecta</taxon>
        <taxon>Pterygota</taxon>
        <taxon>Neoptera</taxon>
        <taxon>Endopterygota</taxon>
        <taxon>Lepidoptera</taxon>
        <taxon>Glossata</taxon>
        <taxon>Ditrysia</taxon>
        <taxon>Geometroidea</taxon>
        <taxon>Geometridae</taxon>
        <taxon>Larentiinae</taxon>
        <taxon>Operophtera</taxon>
    </lineage>
</organism>
<keyword evidence="2" id="KW-1185">Reference proteome</keyword>
<evidence type="ECO:0000313" key="2">
    <source>
        <dbReference type="Proteomes" id="UP000037510"/>
    </source>
</evidence>
<reference evidence="1 2" key="1">
    <citation type="journal article" date="2015" name="Genome Biol. Evol.">
        <title>The genome of winter moth (Operophtera brumata) provides a genomic perspective on sexual dimorphism and phenology.</title>
        <authorList>
            <person name="Derks M.F."/>
            <person name="Smit S."/>
            <person name="Salis L."/>
            <person name="Schijlen E."/>
            <person name="Bossers A."/>
            <person name="Mateman C."/>
            <person name="Pijl A.S."/>
            <person name="de Ridder D."/>
            <person name="Groenen M.A."/>
            <person name="Visser M.E."/>
            <person name="Megens H.J."/>
        </authorList>
    </citation>
    <scope>NUCLEOTIDE SEQUENCE [LARGE SCALE GENOMIC DNA]</scope>
    <source>
        <strain evidence="1">WM2013NL</strain>
        <tissue evidence="1">Head and thorax</tissue>
    </source>
</reference>
<comment type="caution">
    <text evidence="1">The sequence shown here is derived from an EMBL/GenBank/DDBJ whole genome shotgun (WGS) entry which is preliminary data.</text>
</comment>
<sequence>MEDQECIEYHKSTTIQREDGRYGVRLRLKSDYETSLGLSKNRGVAQFKSLKRKFTKNQQMEKSYKSFMKEYQTMGHMTLATMALNGQ</sequence>
<protein>
    <submittedName>
        <fullName evidence="1">Uncharacterized protein</fullName>
    </submittedName>
</protein>
<dbReference type="Proteomes" id="UP000037510">
    <property type="component" value="Unassembled WGS sequence"/>
</dbReference>